<sequence>MRGQARTDGRTETTDSPGTGERTWISPPDNPGSLGQPSRLASIRRAREEQQVPTAEDTTHEPGTQDTGTRQNDKPCVDVFTRKGLIN</sequence>
<dbReference type="EMBL" id="BAABAS010000021">
    <property type="protein sequence ID" value="GAA4240007.1"/>
    <property type="molecule type" value="Genomic_DNA"/>
</dbReference>
<keyword evidence="3" id="KW-1185">Reference proteome</keyword>
<accession>A0ABP8CJA3</accession>
<gene>
    <name evidence="2" type="ORF">GCM10022254_63100</name>
</gene>
<dbReference type="Proteomes" id="UP001501710">
    <property type="component" value="Unassembled WGS sequence"/>
</dbReference>
<feature type="compositionally biased region" description="Basic and acidic residues" evidence="1">
    <location>
        <begin position="1"/>
        <end position="13"/>
    </location>
</feature>
<organism evidence="2 3">
    <name type="scientific">Actinomadura meridiana</name>
    <dbReference type="NCBI Taxonomy" id="559626"/>
    <lineage>
        <taxon>Bacteria</taxon>
        <taxon>Bacillati</taxon>
        <taxon>Actinomycetota</taxon>
        <taxon>Actinomycetes</taxon>
        <taxon>Streptosporangiales</taxon>
        <taxon>Thermomonosporaceae</taxon>
        <taxon>Actinomadura</taxon>
    </lineage>
</organism>
<evidence type="ECO:0000256" key="1">
    <source>
        <dbReference type="SAM" id="MobiDB-lite"/>
    </source>
</evidence>
<feature type="region of interest" description="Disordered" evidence="1">
    <location>
        <begin position="1"/>
        <end position="87"/>
    </location>
</feature>
<reference evidence="3" key="1">
    <citation type="journal article" date="2019" name="Int. J. Syst. Evol. Microbiol.">
        <title>The Global Catalogue of Microorganisms (GCM) 10K type strain sequencing project: providing services to taxonomists for standard genome sequencing and annotation.</title>
        <authorList>
            <consortium name="The Broad Institute Genomics Platform"/>
            <consortium name="The Broad Institute Genome Sequencing Center for Infectious Disease"/>
            <person name="Wu L."/>
            <person name="Ma J."/>
        </authorList>
    </citation>
    <scope>NUCLEOTIDE SEQUENCE [LARGE SCALE GENOMIC DNA]</scope>
    <source>
        <strain evidence="3">JCM 17440</strain>
    </source>
</reference>
<evidence type="ECO:0000313" key="2">
    <source>
        <dbReference type="EMBL" id="GAA4240007.1"/>
    </source>
</evidence>
<evidence type="ECO:0000313" key="3">
    <source>
        <dbReference type="Proteomes" id="UP001501710"/>
    </source>
</evidence>
<comment type="caution">
    <text evidence="2">The sequence shown here is derived from an EMBL/GenBank/DDBJ whole genome shotgun (WGS) entry which is preliminary data.</text>
</comment>
<proteinExistence type="predicted"/>
<feature type="compositionally biased region" description="Polar residues" evidence="1">
    <location>
        <begin position="61"/>
        <end position="70"/>
    </location>
</feature>
<name>A0ABP8CJA3_9ACTN</name>
<protein>
    <submittedName>
        <fullName evidence="2">Uncharacterized protein</fullName>
    </submittedName>
</protein>